<dbReference type="InterPro" id="IPR010982">
    <property type="entry name" value="Lambda_DNA-bd_dom_sf"/>
</dbReference>
<evidence type="ECO:0000313" key="2">
    <source>
        <dbReference type="EMBL" id="OLU47888.1"/>
    </source>
</evidence>
<dbReference type="CDD" id="cd00093">
    <property type="entry name" value="HTH_XRE"/>
    <property type="match status" value="1"/>
</dbReference>
<dbReference type="STRING" id="1862672.BO225_00825"/>
<protein>
    <recommendedName>
        <fullName evidence="1">HTH cro/C1-type domain-containing protein</fullName>
    </recommendedName>
</protein>
<proteinExistence type="predicted"/>
<feature type="domain" description="HTH cro/C1-type" evidence="1">
    <location>
        <begin position="22"/>
        <end position="78"/>
    </location>
</feature>
<keyword evidence="3" id="KW-1185">Reference proteome</keyword>
<dbReference type="AlphaFoldDB" id="A0A1U7NQI0"/>
<dbReference type="EMBL" id="MPKA01000023">
    <property type="protein sequence ID" value="OLU47888.1"/>
    <property type="molecule type" value="Genomic_DNA"/>
</dbReference>
<reference evidence="2 3" key="1">
    <citation type="submission" date="2016-11" db="EMBL/GenBank/DDBJ databases">
        <title>Description of two novel members of the family Erysipelotrichaceae: Ileibacterium lipovorans gen. nov., sp. nov. and Dubosiella newyorkensis, gen. nov., sp. nov.</title>
        <authorList>
            <person name="Cox L.M."/>
            <person name="Sohn J."/>
            <person name="Tyrrell K.L."/>
            <person name="Citron D.M."/>
            <person name="Lawson P.A."/>
            <person name="Patel N.B."/>
            <person name="Iizumi T."/>
            <person name="Perez-Perez G.I."/>
            <person name="Goldstein E.J."/>
            <person name="Blaser M.J."/>
        </authorList>
    </citation>
    <scope>NUCLEOTIDE SEQUENCE [LARGE SCALE GENOMIC DNA]</scope>
    <source>
        <strain evidence="2 3">NYU-BL-A4</strain>
    </source>
</reference>
<gene>
    <name evidence="2" type="ORF">BO225_00825</name>
</gene>
<accession>A0A1U7NQI0</accession>
<comment type="caution">
    <text evidence="2">The sequence shown here is derived from an EMBL/GenBank/DDBJ whole genome shotgun (WGS) entry which is preliminary data.</text>
</comment>
<dbReference type="Proteomes" id="UP000186705">
    <property type="component" value="Unassembled WGS sequence"/>
</dbReference>
<sequence length="208" mass="25046">MWFFKENIQEKYNKKRFYGAYIHDLRRYYEIPQKDLAKTLHISAPALSKMESGQQNMDYSMFHQCIDYFKKLDPDYDFNENVSKLSEAEQWIDFCLKEFINLSYFDKTDRIKKYLDNQDNKNSIAYFHYKMIESFYEMFNGKGTMEQIRVILEINYFLSPDYLAILYDLYGIIEDTKNIEIIQHQIKLLQKSRALAQQSNQSDLLGLV</sequence>
<dbReference type="OrthoDB" id="1658216at2"/>
<organism evidence="2 3">
    <name type="scientific">Dubosiella newyorkensis</name>
    <dbReference type="NCBI Taxonomy" id="1862672"/>
    <lineage>
        <taxon>Bacteria</taxon>
        <taxon>Bacillati</taxon>
        <taxon>Bacillota</taxon>
        <taxon>Erysipelotrichia</taxon>
        <taxon>Erysipelotrichales</taxon>
        <taxon>Erysipelotrichaceae</taxon>
        <taxon>Dubosiella</taxon>
    </lineage>
</organism>
<evidence type="ECO:0000259" key="1">
    <source>
        <dbReference type="PROSITE" id="PS50943"/>
    </source>
</evidence>
<name>A0A1U7NQI0_9FIRM</name>
<dbReference type="InterPro" id="IPR001387">
    <property type="entry name" value="Cro/C1-type_HTH"/>
</dbReference>
<evidence type="ECO:0000313" key="3">
    <source>
        <dbReference type="Proteomes" id="UP000186705"/>
    </source>
</evidence>
<dbReference type="RefSeq" id="WP_076340408.1">
    <property type="nucleotide sequence ID" value="NZ_JBGNFS010000036.1"/>
</dbReference>
<dbReference type="PROSITE" id="PS50943">
    <property type="entry name" value="HTH_CROC1"/>
    <property type="match status" value="1"/>
</dbReference>
<dbReference type="Gene3D" id="1.10.260.40">
    <property type="entry name" value="lambda repressor-like DNA-binding domains"/>
    <property type="match status" value="1"/>
</dbReference>
<dbReference type="GeneID" id="78274498"/>
<dbReference type="SUPFAM" id="SSF47413">
    <property type="entry name" value="lambda repressor-like DNA-binding domains"/>
    <property type="match status" value="1"/>
</dbReference>
<dbReference type="GO" id="GO:0003677">
    <property type="term" value="F:DNA binding"/>
    <property type="evidence" value="ECO:0007669"/>
    <property type="project" value="InterPro"/>
</dbReference>